<accession>A0A084JDW4</accession>
<keyword evidence="4" id="KW-1185">Reference proteome</keyword>
<dbReference type="CDD" id="cd13533">
    <property type="entry name" value="PBP2_Yhfz"/>
    <property type="match status" value="1"/>
</dbReference>
<reference evidence="3 4" key="1">
    <citation type="submission" date="2014-07" db="EMBL/GenBank/DDBJ databases">
        <title>Draft genome of Clostridium celerecrescens 152B isolated from sediments associated with methane hydrate from Krishna Godavari basin.</title>
        <authorList>
            <person name="Honkalas V.S."/>
            <person name="Dabir A.P."/>
            <person name="Arora P."/>
            <person name="Dhakephalkar P.K."/>
        </authorList>
    </citation>
    <scope>NUCLEOTIDE SEQUENCE [LARGE SCALE GENOMIC DNA]</scope>
    <source>
        <strain evidence="3 4">152B</strain>
    </source>
</reference>
<evidence type="ECO:0008006" key="5">
    <source>
        <dbReference type="Google" id="ProtNLM"/>
    </source>
</evidence>
<dbReference type="AlphaFoldDB" id="A0A084JDW4"/>
<dbReference type="STRING" id="29354.IO98_21520"/>
<protein>
    <recommendedName>
        <fullName evidence="5">HTH gntR-type domain-containing protein</fullName>
    </recommendedName>
</protein>
<name>A0A084JDW4_9FIRM</name>
<sequence>MKNKHLEAGNLYQKIGLVKNLLALDLMSRNAGDRILPISEYQDKFGVSRGTIQNAFACLKECKAVTLENHGHQGTCIKEIDYKKLQENCMRKEILGIMPLPYSVTYEGFATAMYTQFAPLNFNMAYARGAVGRIDLVESGTYQFAICSQYAAEQSIREGKQIEVAINFGPGSFLSRHVLLLGNSKFHGIQDGMRVAYDSSSIDQSCITQNIIHGKKVTLVPIRTQQTVSALMDGMIDAGVWNYDDILEHKYEPLNVAFLDESDYNNLFSTAVMVIRKEDEYLKALLDKYVSIPKVVEIIREVREKKREPYF</sequence>
<evidence type="ECO:0000259" key="2">
    <source>
        <dbReference type="Pfam" id="PF14503"/>
    </source>
</evidence>
<dbReference type="EMBL" id="JPME01000037">
    <property type="protein sequence ID" value="KEZ87148.1"/>
    <property type="molecule type" value="Genomic_DNA"/>
</dbReference>
<dbReference type="OrthoDB" id="147067at2"/>
<dbReference type="InterPro" id="IPR041444">
    <property type="entry name" value="HTH_41"/>
</dbReference>
<organism evidence="3 4">
    <name type="scientific">Lacrimispora celerecrescens</name>
    <dbReference type="NCBI Taxonomy" id="29354"/>
    <lineage>
        <taxon>Bacteria</taxon>
        <taxon>Bacillati</taxon>
        <taxon>Bacillota</taxon>
        <taxon>Clostridia</taxon>
        <taxon>Lachnospirales</taxon>
        <taxon>Lachnospiraceae</taxon>
        <taxon>Lacrimispora</taxon>
    </lineage>
</organism>
<dbReference type="SUPFAM" id="SSF53850">
    <property type="entry name" value="Periplasmic binding protein-like II"/>
    <property type="match status" value="1"/>
</dbReference>
<feature type="domain" description="Uncharacterised protein YhfZ C-terminal" evidence="2">
    <location>
        <begin position="81"/>
        <end position="309"/>
    </location>
</feature>
<gene>
    <name evidence="3" type="ORF">IO98_21520</name>
</gene>
<dbReference type="InterPro" id="IPR032791">
    <property type="entry name" value="YhfZ_C"/>
</dbReference>
<feature type="domain" description="YhfZ helix-turn-helix" evidence="1">
    <location>
        <begin position="30"/>
        <end position="77"/>
    </location>
</feature>
<dbReference type="RefSeq" id="WP_038284339.1">
    <property type="nucleotide sequence ID" value="NZ_JPME01000037.1"/>
</dbReference>
<proteinExistence type="predicted"/>
<dbReference type="Gene3D" id="3.40.190.10">
    <property type="entry name" value="Periplasmic binding protein-like II"/>
    <property type="match status" value="2"/>
</dbReference>
<dbReference type="Pfam" id="PF14503">
    <property type="entry name" value="YhfZ_C"/>
    <property type="match status" value="1"/>
</dbReference>
<dbReference type="Proteomes" id="UP000028525">
    <property type="component" value="Unassembled WGS sequence"/>
</dbReference>
<evidence type="ECO:0000259" key="1">
    <source>
        <dbReference type="Pfam" id="PF14502"/>
    </source>
</evidence>
<comment type="caution">
    <text evidence="3">The sequence shown here is derived from an EMBL/GenBank/DDBJ whole genome shotgun (WGS) entry which is preliminary data.</text>
</comment>
<evidence type="ECO:0000313" key="3">
    <source>
        <dbReference type="EMBL" id="KEZ87148.1"/>
    </source>
</evidence>
<dbReference type="NCBIfam" id="NF041241">
    <property type="entry name" value="YhfZ_full"/>
    <property type="match status" value="1"/>
</dbReference>
<dbReference type="Pfam" id="PF14502">
    <property type="entry name" value="HTH_41"/>
    <property type="match status" value="1"/>
</dbReference>
<evidence type="ECO:0000313" key="4">
    <source>
        <dbReference type="Proteomes" id="UP000028525"/>
    </source>
</evidence>